<dbReference type="Proteomes" id="UP001439008">
    <property type="component" value="Unassembled WGS sequence"/>
</dbReference>
<name>A0ABV2AG19_9EUKA</name>
<evidence type="ECO:0000313" key="1">
    <source>
        <dbReference type="EMBL" id="MES1918595.1"/>
    </source>
</evidence>
<reference evidence="1 2" key="1">
    <citation type="journal article" date="2024" name="BMC Biol.">
        <title>Comparative genomics of Ascetosporea gives new insight into the evolutionary basis for animal parasitism in Rhizaria.</title>
        <authorList>
            <person name="Hiltunen Thoren M."/>
            <person name="Onut-Brannstrom I."/>
            <person name="Alfjorden A."/>
            <person name="Peckova H."/>
            <person name="Swords F."/>
            <person name="Hooper C."/>
            <person name="Holzer A.S."/>
            <person name="Bass D."/>
            <person name="Burki F."/>
        </authorList>
    </citation>
    <scope>NUCLEOTIDE SEQUENCE [LARGE SCALE GENOMIC DNA]</scope>
    <source>
        <strain evidence="1">20-A016</strain>
    </source>
</reference>
<keyword evidence="2" id="KW-1185">Reference proteome</keyword>
<sequence>MLYFRKKRKFACRTEYRTYTPEPKILPKMLSIPVENTFMAEFSGTSIELLNPLKMPDIKLGSTQTDLGTVFKPAPSNLSATLTKEQREVLYGPEKIKMTEKAIAEKSSKQSKKLHPESSNDNLKAIGNVDEYVSKCLKNPNNDRKAKIICSKPIFFREAFGEKEIKRVIFNDNVDKNHKFSLLHNRDDDNFGLYAKDKSNDGNYDLVSEYKKSNDGAAPPPGRKNVLIVGKNFADFVIIDSDLRLKRRPPTTYDFEEDQRLPPHLKI</sequence>
<dbReference type="EMBL" id="JBDODL010000091">
    <property type="protein sequence ID" value="MES1918595.1"/>
    <property type="molecule type" value="Genomic_DNA"/>
</dbReference>
<comment type="caution">
    <text evidence="1">The sequence shown here is derived from an EMBL/GenBank/DDBJ whole genome shotgun (WGS) entry which is preliminary data.</text>
</comment>
<accession>A0ABV2AG19</accession>
<evidence type="ECO:0000313" key="2">
    <source>
        <dbReference type="Proteomes" id="UP001439008"/>
    </source>
</evidence>
<organism evidence="1 2">
    <name type="scientific">Bonamia ostreae</name>
    <dbReference type="NCBI Taxonomy" id="126728"/>
    <lineage>
        <taxon>Eukaryota</taxon>
        <taxon>Sar</taxon>
        <taxon>Rhizaria</taxon>
        <taxon>Endomyxa</taxon>
        <taxon>Ascetosporea</taxon>
        <taxon>Haplosporida</taxon>
        <taxon>Bonamia</taxon>
    </lineage>
</organism>
<gene>
    <name evidence="1" type="ORF">MHBO_000542</name>
</gene>
<proteinExistence type="predicted"/>
<protein>
    <submittedName>
        <fullName evidence="1">Uncharacterized protein</fullName>
    </submittedName>
</protein>